<reference evidence="2" key="1">
    <citation type="submission" date="2020-08" db="EMBL/GenBank/DDBJ databases">
        <title>Multicomponent nature underlies the extraordinary mechanical properties of spider dragline silk.</title>
        <authorList>
            <person name="Kono N."/>
            <person name="Nakamura H."/>
            <person name="Mori M."/>
            <person name="Yoshida Y."/>
            <person name="Ohtoshi R."/>
            <person name="Malay A.D."/>
            <person name="Moran D.A.P."/>
            <person name="Tomita M."/>
            <person name="Numata K."/>
            <person name="Arakawa K."/>
        </authorList>
    </citation>
    <scope>NUCLEOTIDE SEQUENCE</scope>
</reference>
<organism evidence="2 3">
    <name type="scientific">Nephila pilipes</name>
    <name type="common">Giant wood spider</name>
    <name type="synonym">Nephila maculata</name>
    <dbReference type="NCBI Taxonomy" id="299642"/>
    <lineage>
        <taxon>Eukaryota</taxon>
        <taxon>Metazoa</taxon>
        <taxon>Ecdysozoa</taxon>
        <taxon>Arthropoda</taxon>
        <taxon>Chelicerata</taxon>
        <taxon>Arachnida</taxon>
        <taxon>Araneae</taxon>
        <taxon>Araneomorphae</taxon>
        <taxon>Entelegynae</taxon>
        <taxon>Araneoidea</taxon>
        <taxon>Nephilidae</taxon>
        <taxon>Nephila</taxon>
    </lineage>
</organism>
<keyword evidence="3" id="KW-1185">Reference proteome</keyword>
<evidence type="ECO:0000256" key="1">
    <source>
        <dbReference type="SAM" id="MobiDB-lite"/>
    </source>
</evidence>
<name>A0A8X6U0J1_NEPPI</name>
<gene>
    <name evidence="2" type="primary">AVEN_56591_2</name>
    <name evidence="2" type="ORF">NPIL_71421</name>
</gene>
<evidence type="ECO:0000313" key="3">
    <source>
        <dbReference type="Proteomes" id="UP000887013"/>
    </source>
</evidence>
<sequence length="116" mass="13379">MRYLFVTTIEWESNDKVGNIIKHEVESPTLERQWPATPLADIARLHLEEPYVYFDAPKTNEEDSDDARRNGGDDEEFDTPPKDDVHSTSNISETRCDEALQFRKRSPTPPNRSGIM</sequence>
<comment type="caution">
    <text evidence="2">The sequence shown here is derived from an EMBL/GenBank/DDBJ whole genome shotgun (WGS) entry which is preliminary data.</text>
</comment>
<dbReference type="AlphaFoldDB" id="A0A8X6U0J1"/>
<feature type="compositionally biased region" description="Basic and acidic residues" evidence="1">
    <location>
        <begin position="58"/>
        <end position="72"/>
    </location>
</feature>
<accession>A0A8X6U0J1</accession>
<proteinExistence type="predicted"/>
<dbReference type="Proteomes" id="UP000887013">
    <property type="component" value="Unassembled WGS sequence"/>
</dbReference>
<feature type="region of interest" description="Disordered" evidence="1">
    <location>
        <begin position="54"/>
        <end position="116"/>
    </location>
</feature>
<protein>
    <submittedName>
        <fullName evidence="2">Uncharacterized protein</fullName>
    </submittedName>
</protein>
<evidence type="ECO:0000313" key="2">
    <source>
        <dbReference type="EMBL" id="GFT62803.1"/>
    </source>
</evidence>
<dbReference type="EMBL" id="BMAW01019336">
    <property type="protein sequence ID" value="GFT62803.1"/>
    <property type="molecule type" value="Genomic_DNA"/>
</dbReference>